<dbReference type="InterPro" id="IPR002300">
    <property type="entry name" value="aa-tRNA-synth_Ia"/>
</dbReference>
<keyword evidence="6 13" id="KW-0547">Nucleotide-binding</keyword>
<dbReference type="PRINTS" id="PR00984">
    <property type="entry name" value="TRNASYNTHILE"/>
</dbReference>
<keyword evidence="4" id="KW-0963">Cytoplasm</keyword>
<dbReference type="Proteomes" id="UP000887574">
    <property type="component" value="Unplaced"/>
</dbReference>
<dbReference type="InterPro" id="IPR023586">
    <property type="entry name" value="Ile-tRNA-ligase_type2"/>
</dbReference>
<dbReference type="InterPro" id="IPR033709">
    <property type="entry name" value="Anticodon_Ile_ABEc"/>
</dbReference>
<dbReference type="PANTHER" id="PTHR42780:SF1">
    <property type="entry name" value="ISOLEUCINE--TRNA LIGASE, CYTOPLASMIC"/>
    <property type="match status" value="1"/>
</dbReference>
<dbReference type="GO" id="GO:0006428">
    <property type="term" value="P:isoleucyl-tRNA aminoacylation"/>
    <property type="evidence" value="ECO:0007669"/>
    <property type="project" value="InterPro"/>
</dbReference>
<dbReference type="WBParaSite" id="jg1780">
    <property type="protein sequence ID" value="jg1780"/>
    <property type="gene ID" value="jg1780"/>
</dbReference>
<dbReference type="InterPro" id="IPR009008">
    <property type="entry name" value="Val/Leu/Ile-tRNA-synth_edit"/>
</dbReference>
<dbReference type="PANTHER" id="PTHR42780">
    <property type="entry name" value="SOLEUCYL-TRNA SYNTHETASE"/>
    <property type="match status" value="1"/>
</dbReference>
<evidence type="ECO:0000256" key="8">
    <source>
        <dbReference type="ARBA" id="ARBA00022917"/>
    </source>
</evidence>
<dbReference type="FunFam" id="3.40.50.620:FF:000050">
    <property type="entry name" value="Isoleucyl-tRNA synthetase,cytoplasmic"/>
    <property type="match status" value="1"/>
</dbReference>
<evidence type="ECO:0000313" key="17">
    <source>
        <dbReference type="WBParaSite" id="jg1780"/>
    </source>
</evidence>
<evidence type="ECO:0000259" key="15">
    <source>
        <dbReference type="Pfam" id="PF08264"/>
    </source>
</evidence>
<evidence type="ECO:0000256" key="5">
    <source>
        <dbReference type="ARBA" id="ARBA00022598"/>
    </source>
</evidence>
<dbReference type="GO" id="GO:0000049">
    <property type="term" value="F:tRNA binding"/>
    <property type="evidence" value="ECO:0007669"/>
    <property type="project" value="InterPro"/>
</dbReference>
<dbReference type="GO" id="GO:0005524">
    <property type="term" value="F:ATP binding"/>
    <property type="evidence" value="ECO:0007669"/>
    <property type="project" value="UniProtKB-KW"/>
</dbReference>
<evidence type="ECO:0000256" key="12">
    <source>
        <dbReference type="ARBA" id="ARBA00069879"/>
    </source>
</evidence>
<dbReference type="InterPro" id="IPR009080">
    <property type="entry name" value="tRNAsynth_Ia_anticodon-bd"/>
</dbReference>
<dbReference type="InterPro" id="IPR014729">
    <property type="entry name" value="Rossmann-like_a/b/a_fold"/>
</dbReference>
<dbReference type="Gene3D" id="1.10.730.10">
    <property type="entry name" value="Isoleucyl-tRNA Synthetase, Domain 1"/>
    <property type="match status" value="1"/>
</dbReference>
<comment type="similarity">
    <text evidence="2 13">Belongs to the class-I aminoacyl-tRNA synthetase family.</text>
</comment>
<dbReference type="PROSITE" id="PS00178">
    <property type="entry name" value="AA_TRNA_LIGASE_I"/>
    <property type="match status" value="1"/>
</dbReference>
<dbReference type="GO" id="GO:0002161">
    <property type="term" value="F:aminoacyl-tRNA deacylase activity"/>
    <property type="evidence" value="ECO:0007669"/>
    <property type="project" value="InterPro"/>
</dbReference>
<dbReference type="Pfam" id="PF08264">
    <property type="entry name" value="Anticodon_1"/>
    <property type="match status" value="1"/>
</dbReference>
<evidence type="ECO:0000256" key="1">
    <source>
        <dbReference type="ARBA" id="ARBA00004496"/>
    </source>
</evidence>
<feature type="domain" description="Aminoacyl-tRNA synthetase class Ia" evidence="14">
    <location>
        <begin position="20"/>
        <end position="642"/>
    </location>
</feature>
<dbReference type="Pfam" id="PF19302">
    <property type="entry name" value="DUF5915"/>
    <property type="match status" value="1"/>
</dbReference>
<dbReference type="AlphaFoldDB" id="A0A915DCL4"/>
<keyword evidence="7 13" id="KW-0067">ATP-binding</keyword>
<dbReference type="SUPFAM" id="SSF47323">
    <property type="entry name" value="Anticodon-binding domain of a subclass of class I aminoacyl-tRNA synthetases"/>
    <property type="match status" value="1"/>
</dbReference>
<dbReference type="InterPro" id="IPR001412">
    <property type="entry name" value="aa-tRNA-synth_I_CS"/>
</dbReference>
<accession>A0A915DCL4</accession>
<evidence type="ECO:0000259" key="14">
    <source>
        <dbReference type="Pfam" id="PF00133"/>
    </source>
</evidence>
<organism evidence="16 17">
    <name type="scientific">Ditylenchus dipsaci</name>
    <dbReference type="NCBI Taxonomy" id="166011"/>
    <lineage>
        <taxon>Eukaryota</taxon>
        <taxon>Metazoa</taxon>
        <taxon>Ecdysozoa</taxon>
        <taxon>Nematoda</taxon>
        <taxon>Chromadorea</taxon>
        <taxon>Rhabditida</taxon>
        <taxon>Tylenchina</taxon>
        <taxon>Tylenchomorpha</taxon>
        <taxon>Sphaerularioidea</taxon>
        <taxon>Anguinidae</taxon>
        <taxon>Anguininae</taxon>
        <taxon>Ditylenchus</taxon>
    </lineage>
</organism>
<evidence type="ECO:0000256" key="13">
    <source>
        <dbReference type="RuleBase" id="RU363035"/>
    </source>
</evidence>
<reference evidence="17" key="1">
    <citation type="submission" date="2022-11" db="UniProtKB">
        <authorList>
            <consortium name="WormBaseParasite"/>
        </authorList>
    </citation>
    <scope>IDENTIFICATION</scope>
</reference>
<name>A0A915DCL4_9BILA</name>
<evidence type="ECO:0000313" key="16">
    <source>
        <dbReference type="Proteomes" id="UP000887574"/>
    </source>
</evidence>
<evidence type="ECO:0000256" key="11">
    <source>
        <dbReference type="ARBA" id="ARBA00048359"/>
    </source>
</evidence>
<evidence type="ECO:0000256" key="2">
    <source>
        <dbReference type="ARBA" id="ARBA00005594"/>
    </source>
</evidence>
<dbReference type="FunFam" id="3.40.50.620:FF:000414">
    <property type="entry name" value="Isoleucine--tRNA ligase, cytoplasmic-like"/>
    <property type="match status" value="1"/>
</dbReference>
<keyword evidence="9 13" id="KW-0030">Aminoacyl-tRNA synthetase</keyword>
<comment type="subcellular location">
    <subcellularLocation>
        <location evidence="1">Cytoplasm</location>
    </subcellularLocation>
</comment>
<dbReference type="SUPFAM" id="SSF52374">
    <property type="entry name" value="Nucleotidylyl transferase"/>
    <property type="match status" value="1"/>
</dbReference>
<dbReference type="InterPro" id="IPR013155">
    <property type="entry name" value="M/V/L/I-tRNA-synth_anticd-bd"/>
</dbReference>
<sequence length="1030" mass="119130">MSNLKTVPENINFADEEVKIQKHWAEQDTFKKSLDQNKDLPRFTFYDGPPFATGLPHYGHILMGTIKDIVTRWAHQNGKHVERRFGWDTHGLPVEFEMDKILGITGPADVHKMGIAKYNQECRGIVMRYAAEWQIVVERMGRWIDFENDYKTLYPWFMESVWWVFSELHKKNLVYRGVKVMPFSTGCSTPLSNFEAGQDYQDVVDPAVFVAFALVENENRYLVAWTTTPWTLPSNMSICVHPDLDYVAVKDLASGKEYILLEQRLSEVYKKATSYEILEKFKGQVLKGKEYKPLFPYFEYLRADGKTFRVLTATFITTDQGTGVVHQAPYFGEIDFQTSLDNGVITRESKIVCPIDEKGRFTEEVPDYLGIYVKEADKLIIKRLKESGNLVKHEQCKHSYPFCWRSHTPLLYKAVASWFIRVESFVDKLLVNNSKTHWVPEAIKEKRFGNWLRDARDWSVSRNRFWGTPINLWVSEDFEEVVCPSSIAELEELTGAKLTDLHRENVDDLEIPSKINKGRVLKRVSEVFDCWFESGSMPYAQQHYPFNNSEIFDQIFPADFVCEGIDQTRGWFYTLMVLGTALFDKPPFKNLICGGLILAGDGNKMSKSKKNYPDPMEVIGEYGADALRAYLINSPAVRGENLRFRKEGVSEVVKDVFLPWFHAYRFFIQSVQYYEQSSSQKFVFRQTGFQNVMDKWILSFTNSLVEDVHREMASYKLYNVVAPLMRYFDTLTNWYVRLNRKRVKGETVEDEEDRLLATSTLGHVLVMITTLIGGRTYEDSVHFVRVPTPQKEFIDKTVERRVEAMRTVVDIVRVLRERKNISVKYPLAEVVVIHREPQFLEDLKSLESYILSELNIEKMTVSEDKHKYGVILRAEPNFKTLSRLKAAQKDVSKYLKDGVTEDELEEFLKMGKLSVCGHQLNQEDIKVSFTFDSKKQSVGKWETANGSNSCVIMINTSEDEELLGRGLAREIISRIQKLRKEAHLVQSSEAVVYCTLNPSESVLSVALKQHQKQIDKSKVKEVDIELHLVV</sequence>
<protein>
    <recommendedName>
        <fullName evidence="12">Isoleucine--tRNA ligase, cytoplasmic</fullName>
        <ecNumber evidence="3">6.1.1.5</ecNumber>
    </recommendedName>
    <alternativeName>
        <fullName evidence="10">Isoleucyl-tRNA synthetase</fullName>
    </alternativeName>
</protein>
<dbReference type="CDD" id="cd00818">
    <property type="entry name" value="IleRS_core"/>
    <property type="match status" value="1"/>
</dbReference>
<dbReference type="CDD" id="cd07961">
    <property type="entry name" value="Anticodon_Ia_Ile_ABEc"/>
    <property type="match status" value="1"/>
</dbReference>
<evidence type="ECO:0000256" key="7">
    <source>
        <dbReference type="ARBA" id="ARBA00022840"/>
    </source>
</evidence>
<dbReference type="Pfam" id="PF00133">
    <property type="entry name" value="tRNA-synt_1"/>
    <property type="match status" value="1"/>
</dbReference>
<keyword evidence="5 13" id="KW-0436">Ligase</keyword>
<keyword evidence="8 13" id="KW-0648">Protein biosynthesis</keyword>
<dbReference type="GO" id="GO:0004822">
    <property type="term" value="F:isoleucine-tRNA ligase activity"/>
    <property type="evidence" value="ECO:0007669"/>
    <property type="project" value="UniProtKB-EC"/>
</dbReference>
<dbReference type="EC" id="6.1.1.5" evidence="3"/>
<evidence type="ECO:0000256" key="10">
    <source>
        <dbReference type="ARBA" id="ARBA00032665"/>
    </source>
</evidence>
<evidence type="ECO:0000256" key="6">
    <source>
        <dbReference type="ARBA" id="ARBA00022741"/>
    </source>
</evidence>
<feature type="domain" description="Methionyl/Valyl/Leucyl/Isoleucyl-tRNA synthetase anticodon-binding" evidence="15">
    <location>
        <begin position="694"/>
        <end position="829"/>
    </location>
</feature>
<evidence type="ECO:0000256" key="9">
    <source>
        <dbReference type="ARBA" id="ARBA00023146"/>
    </source>
</evidence>
<dbReference type="Gene3D" id="3.40.50.620">
    <property type="entry name" value="HUPs"/>
    <property type="match status" value="2"/>
</dbReference>
<dbReference type="SUPFAM" id="SSF50677">
    <property type="entry name" value="ValRS/IleRS/LeuRS editing domain"/>
    <property type="match status" value="1"/>
</dbReference>
<comment type="catalytic activity">
    <reaction evidence="11">
        <text>tRNA(Ile) + L-isoleucine + ATP = L-isoleucyl-tRNA(Ile) + AMP + diphosphate</text>
        <dbReference type="Rhea" id="RHEA:11060"/>
        <dbReference type="Rhea" id="RHEA-COMP:9666"/>
        <dbReference type="Rhea" id="RHEA-COMP:9695"/>
        <dbReference type="ChEBI" id="CHEBI:30616"/>
        <dbReference type="ChEBI" id="CHEBI:33019"/>
        <dbReference type="ChEBI" id="CHEBI:58045"/>
        <dbReference type="ChEBI" id="CHEBI:78442"/>
        <dbReference type="ChEBI" id="CHEBI:78528"/>
        <dbReference type="ChEBI" id="CHEBI:456215"/>
        <dbReference type="EC" id="6.1.1.5"/>
    </reaction>
</comment>
<dbReference type="InterPro" id="IPR002301">
    <property type="entry name" value="Ile-tRNA-ligase"/>
</dbReference>
<evidence type="ECO:0000256" key="3">
    <source>
        <dbReference type="ARBA" id="ARBA00013165"/>
    </source>
</evidence>
<proteinExistence type="inferred from homology"/>
<dbReference type="GO" id="GO:0005737">
    <property type="term" value="C:cytoplasm"/>
    <property type="evidence" value="ECO:0007669"/>
    <property type="project" value="UniProtKB-SubCell"/>
</dbReference>
<keyword evidence="16" id="KW-1185">Reference proteome</keyword>
<dbReference type="NCBIfam" id="TIGR00392">
    <property type="entry name" value="ileS"/>
    <property type="match status" value="1"/>
</dbReference>
<evidence type="ECO:0000256" key="4">
    <source>
        <dbReference type="ARBA" id="ARBA00022490"/>
    </source>
</evidence>